<dbReference type="Gene3D" id="3.40.50.11350">
    <property type="match status" value="1"/>
</dbReference>
<keyword evidence="7" id="KW-0472">Membrane</keyword>
<evidence type="ECO:0000256" key="5">
    <source>
        <dbReference type="ARBA" id="ARBA00030350"/>
    </source>
</evidence>
<keyword evidence="3" id="KW-0294">Fucose metabolism</keyword>
<comment type="similarity">
    <text evidence="1">Belongs to the glycosyltransferase GT106 family.</text>
</comment>
<feature type="compositionally biased region" description="Gly residues" evidence="6">
    <location>
        <begin position="549"/>
        <end position="559"/>
    </location>
</feature>
<feature type="compositionally biased region" description="Low complexity" evidence="6">
    <location>
        <begin position="453"/>
        <end position="480"/>
    </location>
</feature>
<evidence type="ECO:0000256" key="4">
    <source>
        <dbReference type="ARBA" id="ARBA00023277"/>
    </source>
</evidence>
<dbReference type="Proteomes" id="UP001054857">
    <property type="component" value="Unassembled WGS sequence"/>
</dbReference>
<evidence type="ECO:0000256" key="3">
    <source>
        <dbReference type="ARBA" id="ARBA00023253"/>
    </source>
</evidence>
<evidence type="ECO:0000313" key="9">
    <source>
        <dbReference type="Proteomes" id="UP001054857"/>
    </source>
</evidence>
<evidence type="ECO:0000256" key="6">
    <source>
        <dbReference type="SAM" id="MobiDB-lite"/>
    </source>
</evidence>
<feature type="region of interest" description="Disordered" evidence="6">
    <location>
        <begin position="360"/>
        <end position="393"/>
    </location>
</feature>
<feature type="non-terminal residue" evidence="8">
    <location>
        <position position="993"/>
    </location>
</feature>
<protein>
    <recommendedName>
        <fullName evidence="5">O-fucosyltransferase family protein</fullName>
    </recommendedName>
</protein>
<dbReference type="SUPFAM" id="SSF53448">
    <property type="entry name" value="Nucleotide-diphospho-sugar transferases"/>
    <property type="match status" value="1"/>
</dbReference>
<feature type="compositionally biased region" description="Low complexity" evidence="6">
    <location>
        <begin position="973"/>
        <end position="986"/>
    </location>
</feature>
<feature type="region of interest" description="Disordered" evidence="6">
    <location>
        <begin position="929"/>
        <end position="993"/>
    </location>
</feature>
<sequence length="993" mass="105611">MPPRVPRRQSLVRSGSGIVPQLFCRLTASAMSRYMLYLVLLLVGYLVGTTNRPPWSIRSHLGLASYAVSTSAMDLTGMASGEGSGAAPANKPMLSRSSKLGALQARRMTGSRSAKADKETFHTATAQPNATLLGYPWTPANRTIRFQVCNGFANQRLSIMYGILLARRLNRSAVLPVLIDNGLQRSDAAVLVNADNQVPFSSMYDVRHFITTMRRTGVRILVPEPELQQLLISPSTSAFEQQQQQNHNQDLKVTTDPNQNTHLQYEAAPPDSVYDSKYGNHVGLAQYGWDAATPLAAQYDAVPHLSVDCPLFKMPGWGLSEAEVELIWAVLGALRPNAEASALVDQIVASITAASPAGAAEGGQQQQAGAGAGAGSASAGGTDSSSGSGGSSGGSGGGFSFLHLRIENDWVEHCKRWESLQDGVVRDNCYNHTDDIGTRLRLFGLPAAAPASASSASGGTFSNSSSHASSSVASDSDFFPSPVPSPVVPPQPLYVASYWPDTDPTRREKALSQLAAAGYRVVTSADVGLRAEGKAGKAGSGNSSDNAGGSSGSNAGGGDPVARAGGREFAALVEYFVGLRAERFIGNSVSTFAALGLLERRRAGLWAAYYNGGNIPLSSLLPALHRLPWVFTYSSWGDGSYDYMLKAAVRSALATRSLVPYCVFSGDLSSPIASWLAEQGVTLLHHSPAWRDKLVALAKSKAKTNVHHSHLFKSPDALVSTFQRVDLPVVPGLMQYTYVLYTDADVYFRQPVRMGDFGLPLPRSLSMSYEFLESFPYNAGVFLAHLPAMRSAYPAFMRMLLGNDEGLYFTNYGPADQGALNKFYEADLRAQLLPQRFNAKPYRAVDPGAAILHFHGPKPHDLLRYLDSGACDFFTLCESVFLSGGCAYGREWSGWVPEEATAVRLRDVCDWLDTPGAVEVFKKKWGLTGATNSGSNSAQETNATTPTMTQQQQQVQQQQQGVAGGAGGGGSGASSSSSGQGVPVPVAGGGGGG</sequence>
<reference evidence="8 9" key="1">
    <citation type="journal article" date="2021" name="Sci. Rep.">
        <title>Genome sequencing of the multicellular alga Astrephomene provides insights into convergent evolution of germ-soma differentiation.</title>
        <authorList>
            <person name="Yamashita S."/>
            <person name="Yamamoto K."/>
            <person name="Matsuzaki R."/>
            <person name="Suzuki S."/>
            <person name="Yamaguchi H."/>
            <person name="Hirooka S."/>
            <person name="Minakuchi Y."/>
            <person name="Miyagishima S."/>
            <person name="Kawachi M."/>
            <person name="Toyoda A."/>
            <person name="Nozaki H."/>
        </authorList>
    </citation>
    <scope>NUCLEOTIDE SEQUENCE [LARGE SCALE GENOMIC DNA]</scope>
    <source>
        <strain evidence="8 9">NIES-4017</strain>
    </source>
</reference>
<evidence type="ECO:0000313" key="8">
    <source>
        <dbReference type="EMBL" id="GFR49842.1"/>
    </source>
</evidence>
<feature type="region of interest" description="Disordered" evidence="6">
    <location>
        <begin position="533"/>
        <end position="559"/>
    </location>
</feature>
<organism evidence="8 9">
    <name type="scientific">Astrephomene gubernaculifera</name>
    <dbReference type="NCBI Taxonomy" id="47775"/>
    <lineage>
        <taxon>Eukaryota</taxon>
        <taxon>Viridiplantae</taxon>
        <taxon>Chlorophyta</taxon>
        <taxon>core chlorophytes</taxon>
        <taxon>Chlorophyceae</taxon>
        <taxon>CS clade</taxon>
        <taxon>Chlamydomonadales</taxon>
        <taxon>Astrephomenaceae</taxon>
        <taxon>Astrephomene</taxon>
    </lineage>
</organism>
<dbReference type="EMBL" id="BMAR01000033">
    <property type="protein sequence ID" value="GFR49842.1"/>
    <property type="molecule type" value="Genomic_DNA"/>
</dbReference>
<keyword evidence="4" id="KW-0119">Carbohydrate metabolism</keyword>
<feature type="compositionally biased region" description="Low complexity" evidence="6">
    <location>
        <begin position="950"/>
        <end position="961"/>
    </location>
</feature>
<gene>
    <name evidence="8" type="ORF">Agub_g11783</name>
</gene>
<dbReference type="Gene3D" id="3.90.550.10">
    <property type="entry name" value="Spore Coat Polysaccharide Biosynthesis Protein SpsA, Chain A"/>
    <property type="match status" value="1"/>
</dbReference>
<feature type="compositionally biased region" description="Polar residues" evidence="6">
    <location>
        <begin position="929"/>
        <end position="949"/>
    </location>
</feature>
<feature type="compositionally biased region" description="Gly residues" evidence="6">
    <location>
        <begin position="962"/>
        <end position="972"/>
    </location>
</feature>
<feature type="transmembrane region" description="Helical" evidence="7">
    <location>
        <begin position="34"/>
        <end position="51"/>
    </location>
</feature>
<evidence type="ECO:0000256" key="7">
    <source>
        <dbReference type="SAM" id="Phobius"/>
    </source>
</evidence>
<evidence type="ECO:0000256" key="1">
    <source>
        <dbReference type="ARBA" id="ARBA00007737"/>
    </source>
</evidence>
<comment type="caution">
    <text evidence="8">The sequence shown here is derived from an EMBL/GenBank/DDBJ whole genome shotgun (WGS) entry which is preliminary data.</text>
</comment>
<dbReference type="InterPro" id="IPR029044">
    <property type="entry name" value="Nucleotide-diphossugar_trans"/>
</dbReference>
<feature type="region of interest" description="Disordered" evidence="6">
    <location>
        <begin position="453"/>
        <end position="484"/>
    </location>
</feature>
<dbReference type="AlphaFoldDB" id="A0AAD3DZS0"/>
<name>A0AAD3DZS0_9CHLO</name>
<dbReference type="GO" id="GO:0016740">
    <property type="term" value="F:transferase activity"/>
    <property type="evidence" value="ECO:0007669"/>
    <property type="project" value="UniProtKB-KW"/>
</dbReference>
<dbReference type="CDD" id="cd11296">
    <property type="entry name" value="O-FucT_like"/>
    <property type="match status" value="1"/>
</dbReference>
<dbReference type="GO" id="GO:0006004">
    <property type="term" value="P:fucose metabolic process"/>
    <property type="evidence" value="ECO:0007669"/>
    <property type="project" value="UniProtKB-KW"/>
</dbReference>
<keyword evidence="2" id="KW-0808">Transferase</keyword>
<evidence type="ECO:0000256" key="2">
    <source>
        <dbReference type="ARBA" id="ARBA00022679"/>
    </source>
</evidence>
<dbReference type="Pfam" id="PF10250">
    <property type="entry name" value="O-FucT"/>
    <property type="match status" value="1"/>
</dbReference>
<accession>A0AAD3DZS0</accession>
<keyword evidence="9" id="KW-1185">Reference proteome</keyword>
<proteinExistence type="inferred from homology"/>
<dbReference type="InterPro" id="IPR019378">
    <property type="entry name" value="GDP-Fuc_O-FucTrfase"/>
</dbReference>
<feature type="compositionally biased region" description="Low complexity" evidence="6">
    <location>
        <begin position="360"/>
        <end position="386"/>
    </location>
</feature>
<keyword evidence="7" id="KW-1133">Transmembrane helix</keyword>
<keyword evidence="7" id="KW-0812">Transmembrane</keyword>